<evidence type="ECO:0000256" key="2">
    <source>
        <dbReference type="ARBA" id="ARBA00022676"/>
    </source>
</evidence>
<dbReference type="GO" id="GO:0016757">
    <property type="term" value="F:glycosyltransferase activity"/>
    <property type="evidence" value="ECO:0007669"/>
    <property type="project" value="UniProtKB-KW"/>
</dbReference>
<dbReference type="Pfam" id="PF00535">
    <property type="entry name" value="Glycos_transf_2"/>
    <property type="match status" value="1"/>
</dbReference>
<comment type="similarity">
    <text evidence="1">Belongs to the glycosyltransferase 2 family.</text>
</comment>
<dbReference type="PANTHER" id="PTHR43630:SF1">
    <property type="entry name" value="POLY-BETA-1,6-N-ACETYL-D-GLUCOSAMINE SYNTHASE"/>
    <property type="match status" value="1"/>
</dbReference>
<dbReference type="Proteomes" id="UP001155110">
    <property type="component" value="Unassembled WGS sequence"/>
</dbReference>
<name>A0AAW5PCR9_9BACT</name>
<dbReference type="RefSeq" id="WP_259258653.1">
    <property type="nucleotide sequence ID" value="NZ_JANTZM010000052.1"/>
</dbReference>
<keyword evidence="3" id="KW-0808">Transferase</keyword>
<sequence>MSKTSSPVPVSVITVAYNAGGVIRDTIESILAQEYPNVEYVVIDGASTDRTWEIVQEYTSMIDVAVSEPDGGIYDAMNKGAELASGEWIIYMNAGDTFASSDVLSSLQELFVSDADVVLGGVEKVLVDEYETRRFRQTPGEVGSLWKRMPTTHQSVLVRREHILEYPFDTSYRWCADQDQLLRLQAAGKTFRKVDTVISVFDCQSANYTTKTSVER</sequence>
<comment type="caution">
    <text evidence="5">The sequence shown here is derived from an EMBL/GenBank/DDBJ whole genome shotgun (WGS) entry which is preliminary data.</text>
</comment>
<dbReference type="EMBL" id="JANTZM010000052">
    <property type="protein sequence ID" value="MCS4159591.1"/>
    <property type="molecule type" value="Genomic_DNA"/>
</dbReference>
<dbReference type="AlphaFoldDB" id="A0AAW5PCR9"/>
<evidence type="ECO:0000313" key="6">
    <source>
        <dbReference type="Proteomes" id="UP001155110"/>
    </source>
</evidence>
<gene>
    <name evidence="5" type="ORF">GGP99_003584</name>
</gene>
<dbReference type="InterPro" id="IPR029044">
    <property type="entry name" value="Nucleotide-diphossugar_trans"/>
</dbReference>
<evidence type="ECO:0000256" key="1">
    <source>
        <dbReference type="ARBA" id="ARBA00006739"/>
    </source>
</evidence>
<protein>
    <submittedName>
        <fullName evidence="5">Glycosyltransferase involved in cell wall biosynthesis</fullName>
    </submittedName>
</protein>
<dbReference type="SUPFAM" id="SSF53448">
    <property type="entry name" value="Nucleotide-diphospho-sugar transferases"/>
    <property type="match status" value="1"/>
</dbReference>
<dbReference type="CDD" id="cd06433">
    <property type="entry name" value="GT_2_WfgS_like"/>
    <property type="match status" value="1"/>
</dbReference>
<accession>A0AAW5PCR9</accession>
<dbReference type="InterPro" id="IPR001173">
    <property type="entry name" value="Glyco_trans_2-like"/>
</dbReference>
<feature type="domain" description="Glycosyltransferase 2-like" evidence="4">
    <location>
        <begin position="11"/>
        <end position="150"/>
    </location>
</feature>
<evidence type="ECO:0000313" key="5">
    <source>
        <dbReference type="EMBL" id="MCS4159591.1"/>
    </source>
</evidence>
<organism evidence="5 6">
    <name type="scientific">Salinibacter ruber</name>
    <dbReference type="NCBI Taxonomy" id="146919"/>
    <lineage>
        <taxon>Bacteria</taxon>
        <taxon>Pseudomonadati</taxon>
        <taxon>Rhodothermota</taxon>
        <taxon>Rhodothermia</taxon>
        <taxon>Rhodothermales</taxon>
        <taxon>Salinibacteraceae</taxon>
        <taxon>Salinibacter</taxon>
    </lineage>
</organism>
<dbReference type="Gene3D" id="3.90.550.10">
    <property type="entry name" value="Spore Coat Polysaccharide Biosynthesis Protein SpsA, Chain A"/>
    <property type="match status" value="1"/>
</dbReference>
<proteinExistence type="inferred from homology"/>
<evidence type="ECO:0000259" key="4">
    <source>
        <dbReference type="Pfam" id="PF00535"/>
    </source>
</evidence>
<reference evidence="5" key="1">
    <citation type="submission" date="2022-08" db="EMBL/GenBank/DDBJ databases">
        <title>Genomic Encyclopedia of Type Strains, Phase V (KMG-V): Genome sequencing to study the core and pangenomes of soil and plant-associated prokaryotes.</title>
        <authorList>
            <person name="Whitman W."/>
        </authorList>
    </citation>
    <scope>NUCLEOTIDE SEQUENCE</scope>
    <source>
        <strain evidence="5">SP3002</strain>
    </source>
</reference>
<keyword evidence="2" id="KW-0328">Glycosyltransferase</keyword>
<evidence type="ECO:0000256" key="3">
    <source>
        <dbReference type="ARBA" id="ARBA00022679"/>
    </source>
</evidence>
<dbReference type="PANTHER" id="PTHR43630">
    <property type="entry name" value="POLY-BETA-1,6-N-ACETYL-D-GLUCOSAMINE SYNTHASE"/>
    <property type="match status" value="1"/>
</dbReference>